<organism evidence="1 2">
    <name type="scientific">Penstemon smallii</name>
    <dbReference type="NCBI Taxonomy" id="265156"/>
    <lineage>
        <taxon>Eukaryota</taxon>
        <taxon>Viridiplantae</taxon>
        <taxon>Streptophyta</taxon>
        <taxon>Embryophyta</taxon>
        <taxon>Tracheophyta</taxon>
        <taxon>Spermatophyta</taxon>
        <taxon>Magnoliopsida</taxon>
        <taxon>eudicotyledons</taxon>
        <taxon>Gunneridae</taxon>
        <taxon>Pentapetalae</taxon>
        <taxon>asterids</taxon>
        <taxon>lamiids</taxon>
        <taxon>Lamiales</taxon>
        <taxon>Plantaginaceae</taxon>
        <taxon>Cheloneae</taxon>
        <taxon>Penstemon</taxon>
    </lineage>
</organism>
<dbReference type="Proteomes" id="UP001634393">
    <property type="component" value="Unassembled WGS sequence"/>
</dbReference>
<dbReference type="InterPro" id="IPR012340">
    <property type="entry name" value="NA-bd_OB-fold"/>
</dbReference>
<reference evidence="1 2" key="1">
    <citation type="submission" date="2024-12" db="EMBL/GenBank/DDBJ databases">
        <title>The unique morphological basis and parallel evolutionary history of personate flowers in Penstemon.</title>
        <authorList>
            <person name="Depatie T.H."/>
            <person name="Wessinger C.A."/>
        </authorList>
    </citation>
    <scope>NUCLEOTIDE SEQUENCE [LARGE SCALE GENOMIC DNA]</scope>
    <source>
        <strain evidence="1">WTNN_2</strain>
        <tissue evidence="1">Leaf</tissue>
    </source>
</reference>
<comment type="caution">
    <text evidence="1">The sequence shown here is derived from an EMBL/GenBank/DDBJ whole genome shotgun (WGS) entry which is preliminary data.</text>
</comment>
<protein>
    <submittedName>
        <fullName evidence="1">Uncharacterized protein</fullName>
    </submittedName>
</protein>
<sequence>MDDADQKVVATAHGKDVAIFGEKFELYQTYIISNAKVVIQSPKFNIYGYPYVWIIDGAAKIRIERNRIISPSKLKSLAMMANENFISKQMHAPLQ</sequence>
<accession>A0ABD3TB51</accession>
<gene>
    <name evidence="1" type="ORF">ACJIZ3_008900</name>
</gene>
<proteinExistence type="predicted"/>
<dbReference type="EMBL" id="JBJXBP010000004">
    <property type="protein sequence ID" value="KAL3834164.1"/>
    <property type="molecule type" value="Genomic_DNA"/>
</dbReference>
<dbReference type="AlphaFoldDB" id="A0ABD3TB51"/>
<evidence type="ECO:0000313" key="2">
    <source>
        <dbReference type="Proteomes" id="UP001634393"/>
    </source>
</evidence>
<dbReference type="Gene3D" id="2.40.50.140">
    <property type="entry name" value="Nucleic acid-binding proteins"/>
    <property type="match status" value="1"/>
</dbReference>
<evidence type="ECO:0000313" key="1">
    <source>
        <dbReference type="EMBL" id="KAL3834164.1"/>
    </source>
</evidence>
<name>A0ABD3TB51_9LAMI</name>
<keyword evidence="2" id="KW-1185">Reference proteome</keyword>